<reference evidence="3" key="2">
    <citation type="submission" date="2023-06" db="EMBL/GenBank/DDBJ databases">
        <authorList>
            <consortium name="Lawrence Berkeley National Laboratory"/>
            <person name="Mondo S.J."/>
            <person name="Hensen N."/>
            <person name="Bonometti L."/>
            <person name="Westerberg I."/>
            <person name="Brannstrom I.O."/>
            <person name="Guillou S."/>
            <person name="Cros-Aarteil S."/>
            <person name="Calhoun S."/>
            <person name="Haridas S."/>
            <person name="Kuo A."/>
            <person name="Pangilinan J."/>
            <person name="Riley R."/>
            <person name="Labutti K."/>
            <person name="Andreopoulos B."/>
            <person name="Lipzen A."/>
            <person name="Chen C."/>
            <person name="Yanf M."/>
            <person name="Daum C."/>
            <person name="Ng V."/>
            <person name="Clum A."/>
            <person name="Steindorff A."/>
            <person name="Ohm R."/>
            <person name="Martin F."/>
            <person name="Silar P."/>
            <person name="Natvig D."/>
            <person name="Lalanne C."/>
            <person name="Gautier V."/>
            <person name="Ament-Velasquez S.L."/>
            <person name="Kruys A."/>
            <person name="Hutchinson M.I."/>
            <person name="Powell A.J."/>
            <person name="Barry K."/>
            <person name="Miller A.N."/>
            <person name="Grigoriev I.V."/>
            <person name="Debuchy R."/>
            <person name="Gladieux P."/>
            <person name="Thoren M.H."/>
            <person name="Johannesson H."/>
        </authorList>
    </citation>
    <scope>NUCLEOTIDE SEQUENCE</scope>
    <source>
        <strain evidence="3">CBS 333.67</strain>
    </source>
</reference>
<dbReference type="PROSITE" id="PS50076">
    <property type="entry name" value="DNAJ_2"/>
    <property type="match status" value="1"/>
</dbReference>
<organism evidence="3 4">
    <name type="scientific">Chaetomium strumarium</name>
    <dbReference type="NCBI Taxonomy" id="1170767"/>
    <lineage>
        <taxon>Eukaryota</taxon>
        <taxon>Fungi</taxon>
        <taxon>Dikarya</taxon>
        <taxon>Ascomycota</taxon>
        <taxon>Pezizomycotina</taxon>
        <taxon>Sordariomycetes</taxon>
        <taxon>Sordariomycetidae</taxon>
        <taxon>Sordariales</taxon>
        <taxon>Chaetomiaceae</taxon>
        <taxon>Chaetomium</taxon>
    </lineage>
</organism>
<keyword evidence="4" id="KW-1185">Reference proteome</keyword>
<dbReference type="PRINTS" id="PR00625">
    <property type="entry name" value="JDOMAIN"/>
</dbReference>
<protein>
    <submittedName>
        <fullName evidence="3">DnaJ domain-containing protein</fullName>
    </submittedName>
</protein>
<dbReference type="GeneID" id="87886112"/>
<evidence type="ECO:0000313" key="3">
    <source>
        <dbReference type="EMBL" id="KAK3309427.1"/>
    </source>
</evidence>
<dbReference type="PANTHER" id="PTHR45504">
    <property type="entry name" value="CHAPERONE DNAJ-DOMAIN SUPERFAMILY PROTEIN"/>
    <property type="match status" value="1"/>
</dbReference>
<dbReference type="InterPro" id="IPR001623">
    <property type="entry name" value="DnaJ_domain"/>
</dbReference>
<evidence type="ECO:0000313" key="4">
    <source>
        <dbReference type="Proteomes" id="UP001273166"/>
    </source>
</evidence>
<name>A0AAJ0H085_9PEZI</name>
<dbReference type="Gene3D" id="1.10.287.110">
    <property type="entry name" value="DnaJ domain"/>
    <property type="match status" value="1"/>
</dbReference>
<gene>
    <name evidence="3" type="ORF">B0T15DRAFT_497712</name>
</gene>
<evidence type="ECO:0000259" key="2">
    <source>
        <dbReference type="PROSITE" id="PS50076"/>
    </source>
</evidence>
<dbReference type="GO" id="GO:0005737">
    <property type="term" value="C:cytoplasm"/>
    <property type="evidence" value="ECO:0007669"/>
    <property type="project" value="TreeGrafter"/>
</dbReference>
<dbReference type="RefSeq" id="XP_062725207.1">
    <property type="nucleotide sequence ID" value="XM_062867283.1"/>
</dbReference>
<dbReference type="AlphaFoldDB" id="A0AAJ0H085"/>
<feature type="domain" description="J" evidence="2">
    <location>
        <begin position="9"/>
        <end position="74"/>
    </location>
</feature>
<comment type="caution">
    <text evidence="3">The sequence shown here is derived from an EMBL/GenBank/DDBJ whole genome shotgun (WGS) entry which is preliminary data.</text>
</comment>
<dbReference type="Proteomes" id="UP001273166">
    <property type="component" value="Unassembled WGS sequence"/>
</dbReference>
<dbReference type="PANTHER" id="PTHR45504:SF3">
    <property type="entry name" value="CHAPERONE DNAJ-DOMAIN SUPERFAMILY PROTEIN"/>
    <property type="match status" value="1"/>
</dbReference>
<dbReference type="Pfam" id="PF00226">
    <property type="entry name" value="DnaJ"/>
    <property type="match status" value="1"/>
</dbReference>
<dbReference type="InterPro" id="IPR036869">
    <property type="entry name" value="J_dom_sf"/>
</dbReference>
<accession>A0AAJ0H085</accession>
<dbReference type="EMBL" id="JAUDZG010000001">
    <property type="protein sequence ID" value="KAK3309427.1"/>
    <property type="molecule type" value="Genomic_DNA"/>
</dbReference>
<evidence type="ECO:0000256" key="1">
    <source>
        <dbReference type="SAM" id="MobiDB-lite"/>
    </source>
</evidence>
<dbReference type="SMART" id="SM00271">
    <property type="entry name" value="DnaJ"/>
    <property type="match status" value="1"/>
</dbReference>
<reference evidence="3" key="1">
    <citation type="journal article" date="2023" name="Mol. Phylogenet. Evol.">
        <title>Genome-scale phylogeny and comparative genomics of the fungal order Sordariales.</title>
        <authorList>
            <person name="Hensen N."/>
            <person name="Bonometti L."/>
            <person name="Westerberg I."/>
            <person name="Brannstrom I.O."/>
            <person name="Guillou S."/>
            <person name="Cros-Aarteil S."/>
            <person name="Calhoun S."/>
            <person name="Haridas S."/>
            <person name="Kuo A."/>
            <person name="Mondo S."/>
            <person name="Pangilinan J."/>
            <person name="Riley R."/>
            <person name="LaButti K."/>
            <person name="Andreopoulos B."/>
            <person name="Lipzen A."/>
            <person name="Chen C."/>
            <person name="Yan M."/>
            <person name="Daum C."/>
            <person name="Ng V."/>
            <person name="Clum A."/>
            <person name="Steindorff A."/>
            <person name="Ohm R.A."/>
            <person name="Martin F."/>
            <person name="Silar P."/>
            <person name="Natvig D.O."/>
            <person name="Lalanne C."/>
            <person name="Gautier V."/>
            <person name="Ament-Velasquez S.L."/>
            <person name="Kruys A."/>
            <person name="Hutchinson M.I."/>
            <person name="Powell A.J."/>
            <person name="Barry K."/>
            <person name="Miller A.N."/>
            <person name="Grigoriev I.V."/>
            <person name="Debuchy R."/>
            <person name="Gladieux P."/>
            <person name="Hiltunen Thoren M."/>
            <person name="Johannesson H."/>
        </authorList>
    </citation>
    <scope>NUCLEOTIDE SEQUENCE</scope>
    <source>
        <strain evidence="3">CBS 333.67</strain>
    </source>
</reference>
<dbReference type="GO" id="GO:0005634">
    <property type="term" value="C:nucleus"/>
    <property type="evidence" value="ECO:0007669"/>
    <property type="project" value="TreeGrafter"/>
</dbReference>
<dbReference type="SUPFAM" id="SSF46565">
    <property type="entry name" value="Chaperone J-domain"/>
    <property type="match status" value="1"/>
</dbReference>
<dbReference type="CDD" id="cd06257">
    <property type="entry name" value="DnaJ"/>
    <property type="match status" value="1"/>
</dbReference>
<proteinExistence type="predicted"/>
<sequence length="195" mass="22390">MASPDAFHDYHKILAVEPTADDAAIRSSYKRLAKSIHPDKNQGDPHATSQFQLLQEASSTLTDPGRRDDYDAKYRAFIQNKSYMKQGFMDIEPEEDQDMEPIYENPRRSPSPEPELGLMDELKEGLTDELDQSATDKLNKVVNTVKRDIEDVEAEIQLLSPESWRYKEPTARLRTYRMMLDVARELPETAEAEPD</sequence>
<feature type="region of interest" description="Disordered" evidence="1">
    <location>
        <begin position="95"/>
        <end position="117"/>
    </location>
</feature>